<organism evidence="2 3">
    <name type="scientific">Angustibacter aerolatus</name>
    <dbReference type="NCBI Taxonomy" id="1162965"/>
    <lineage>
        <taxon>Bacteria</taxon>
        <taxon>Bacillati</taxon>
        <taxon>Actinomycetota</taxon>
        <taxon>Actinomycetes</taxon>
        <taxon>Kineosporiales</taxon>
        <taxon>Kineosporiaceae</taxon>
    </lineage>
</organism>
<dbReference type="EMBL" id="BSUZ01000001">
    <property type="protein sequence ID" value="GMA87937.1"/>
    <property type="molecule type" value="Genomic_DNA"/>
</dbReference>
<evidence type="ECO:0000313" key="3">
    <source>
        <dbReference type="Proteomes" id="UP001157017"/>
    </source>
</evidence>
<evidence type="ECO:0000313" key="2">
    <source>
        <dbReference type="EMBL" id="GMA87937.1"/>
    </source>
</evidence>
<comment type="caution">
    <text evidence="2">The sequence shown here is derived from an EMBL/GenBank/DDBJ whole genome shotgun (WGS) entry which is preliminary data.</text>
</comment>
<accession>A0ABQ6JJK0</accession>
<feature type="compositionally biased region" description="Low complexity" evidence="1">
    <location>
        <begin position="75"/>
        <end position="96"/>
    </location>
</feature>
<gene>
    <name evidence="2" type="ORF">GCM10025868_31870</name>
</gene>
<sequence length="137" mass="14268">MAKGSQEQGLASDLARQVADRTHTVAGWLDDREPGDVLDEVRSFARQRPGAFIGIAALAGVVVGRLGRGLKDGPPETSTSSTPSQFAGTIGTTGTAGTTGGDVDLRPRDWTPSDEPSTRRPGPRASPPARRPPRVVG</sequence>
<reference evidence="3" key="1">
    <citation type="journal article" date="2019" name="Int. J. Syst. Evol. Microbiol.">
        <title>The Global Catalogue of Microorganisms (GCM) 10K type strain sequencing project: providing services to taxonomists for standard genome sequencing and annotation.</title>
        <authorList>
            <consortium name="The Broad Institute Genomics Platform"/>
            <consortium name="The Broad Institute Genome Sequencing Center for Infectious Disease"/>
            <person name="Wu L."/>
            <person name="Ma J."/>
        </authorList>
    </citation>
    <scope>NUCLEOTIDE SEQUENCE [LARGE SCALE GENOMIC DNA]</scope>
    <source>
        <strain evidence="3">NBRC 108730</strain>
    </source>
</reference>
<keyword evidence="3" id="KW-1185">Reference proteome</keyword>
<evidence type="ECO:0000256" key="1">
    <source>
        <dbReference type="SAM" id="MobiDB-lite"/>
    </source>
</evidence>
<evidence type="ECO:0008006" key="4">
    <source>
        <dbReference type="Google" id="ProtNLM"/>
    </source>
</evidence>
<protein>
    <recommendedName>
        <fullName evidence="4">DUF3618 domain-containing protein</fullName>
    </recommendedName>
</protein>
<proteinExistence type="predicted"/>
<dbReference type="Proteomes" id="UP001157017">
    <property type="component" value="Unassembled WGS sequence"/>
</dbReference>
<feature type="region of interest" description="Disordered" evidence="1">
    <location>
        <begin position="66"/>
        <end position="137"/>
    </location>
</feature>
<name>A0ABQ6JJK0_9ACTN</name>